<keyword evidence="3" id="KW-1185">Reference proteome</keyword>
<reference evidence="3" key="1">
    <citation type="journal article" date="2012" name="MBio">
        <title>Comparative genome analysis of Trichophyton rubrum and related dermatophytes reveals candidate genes involved in infection.</title>
        <authorList>
            <person name="Martinez D.A."/>
            <person name="Oliver B.G."/>
            <person name="Graeser Y."/>
            <person name="Goldberg J.M."/>
            <person name="Li W."/>
            <person name="Martinez-Rossi N.M."/>
            <person name="Monod M."/>
            <person name="Shelest E."/>
            <person name="Barton R.C."/>
            <person name="Birch E."/>
            <person name="Brakhage A.A."/>
            <person name="Chen Z."/>
            <person name="Gurr S.J."/>
            <person name="Heiman D."/>
            <person name="Heitman J."/>
            <person name="Kosti I."/>
            <person name="Rossi A."/>
            <person name="Saif S."/>
            <person name="Samalova M."/>
            <person name="Saunders C.W."/>
            <person name="Shea T."/>
            <person name="Summerbell R.C."/>
            <person name="Xu J."/>
            <person name="Young S."/>
            <person name="Zeng Q."/>
            <person name="Birren B.W."/>
            <person name="Cuomo C.A."/>
            <person name="White T.C."/>
        </authorList>
    </citation>
    <scope>NUCLEOTIDE SEQUENCE [LARGE SCALE GENOMIC DNA]</scope>
    <source>
        <strain evidence="3">ATCC MYA-4605 / CBS 113480</strain>
    </source>
</reference>
<dbReference type="GeneID" id="9224205"/>
<proteinExistence type="predicted"/>
<dbReference type="RefSeq" id="XP_002845905.1">
    <property type="nucleotide sequence ID" value="XM_002845859.1"/>
</dbReference>
<protein>
    <submittedName>
        <fullName evidence="2">Uncharacterized protein</fullName>
    </submittedName>
</protein>
<evidence type="ECO:0000256" key="1">
    <source>
        <dbReference type="SAM" id="MobiDB-lite"/>
    </source>
</evidence>
<accession>C5FSV2</accession>
<evidence type="ECO:0000313" key="2">
    <source>
        <dbReference type="EMBL" id="EEQ32955.1"/>
    </source>
</evidence>
<gene>
    <name evidence="2" type="ORF">MCYG_05774</name>
</gene>
<feature type="compositionally biased region" description="Basic and acidic residues" evidence="1">
    <location>
        <begin position="12"/>
        <end position="43"/>
    </location>
</feature>
<dbReference type="VEuPathDB" id="FungiDB:MCYG_05774"/>
<dbReference type="EMBL" id="DS995705">
    <property type="protein sequence ID" value="EEQ32955.1"/>
    <property type="molecule type" value="Genomic_DNA"/>
</dbReference>
<evidence type="ECO:0000313" key="3">
    <source>
        <dbReference type="Proteomes" id="UP000002035"/>
    </source>
</evidence>
<name>C5FSV2_ARTOC</name>
<dbReference type="HOGENOM" id="CLU_1539656_0_0_1"/>
<dbReference type="AlphaFoldDB" id="C5FSV2"/>
<feature type="region of interest" description="Disordered" evidence="1">
    <location>
        <begin position="1"/>
        <end position="45"/>
    </location>
</feature>
<sequence>MTTAVSTRQRRGMRENEQARERRDIGLCRSRRPIDGRKEEKKKGPWTKKRATIAYTCKYLYVSSRAFYMQRYLKIQTPARALDCDGQVTWQSPVNFPIGPSRRRKKQRHLKDFAAEDAKMQDEQQMNCSVCLVEALEARLQSEVGQHRRRLPHTVVATEPDKVYFPPVSGTNNT</sequence>
<organism evidence="2 3">
    <name type="scientific">Arthroderma otae (strain ATCC MYA-4605 / CBS 113480)</name>
    <name type="common">Microsporum canis</name>
    <dbReference type="NCBI Taxonomy" id="554155"/>
    <lineage>
        <taxon>Eukaryota</taxon>
        <taxon>Fungi</taxon>
        <taxon>Dikarya</taxon>
        <taxon>Ascomycota</taxon>
        <taxon>Pezizomycotina</taxon>
        <taxon>Eurotiomycetes</taxon>
        <taxon>Eurotiomycetidae</taxon>
        <taxon>Onygenales</taxon>
        <taxon>Arthrodermataceae</taxon>
        <taxon>Microsporum</taxon>
    </lineage>
</organism>
<dbReference type="Proteomes" id="UP000002035">
    <property type="component" value="Unassembled WGS sequence"/>
</dbReference>